<keyword evidence="4 7" id="KW-0378">Hydrolase</keyword>
<evidence type="ECO:0000259" key="8">
    <source>
        <dbReference type="Pfam" id="PF01432"/>
    </source>
</evidence>
<proteinExistence type="inferred from homology"/>
<dbReference type="Gene3D" id="1.10.1370.10">
    <property type="entry name" value="Neurolysin, domain 3"/>
    <property type="match status" value="1"/>
</dbReference>
<comment type="caution">
    <text evidence="9">The sequence shown here is derived from an EMBL/GenBank/DDBJ whole genome shotgun (WGS) entry which is preliminary data.</text>
</comment>
<evidence type="ECO:0000256" key="6">
    <source>
        <dbReference type="ARBA" id="ARBA00023049"/>
    </source>
</evidence>
<keyword evidence="5 7" id="KW-0862">Zinc</keyword>
<dbReference type="InterPro" id="IPR024079">
    <property type="entry name" value="MetalloPept_cat_dom_sf"/>
</dbReference>
<evidence type="ECO:0000256" key="5">
    <source>
        <dbReference type="ARBA" id="ARBA00022833"/>
    </source>
</evidence>
<comment type="cofactor">
    <cofactor evidence="7">
        <name>Zn(2+)</name>
        <dbReference type="ChEBI" id="CHEBI:29105"/>
    </cofactor>
    <text evidence="7">Binds 1 zinc ion.</text>
</comment>
<name>A0A9X8HHN2_PSEPU</name>
<dbReference type="GO" id="GO:0004222">
    <property type="term" value="F:metalloendopeptidase activity"/>
    <property type="evidence" value="ECO:0007669"/>
    <property type="project" value="InterPro"/>
</dbReference>
<dbReference type="EMBL" id="RJUR01000018">
    <property type="protein sequence ID" value="ROQ43990.1"/>
    <property type="molecule type" value="Genomic_DNA"/>
</dbReference>
<sequence length="674" mass="75164">MTSNPLLAPLDPPAYADIRLEHLTAGIDQIILDNHNALARIILAQRGLPTWDDLVMAIDALDARLNNAVRLIVPLYTRGEAWKAAVDECWLKSQAYHQAKLQNATLLALYQRLADSAHGALFSHERRISLQQSIKAFRLSGAELGETERARLMNLQTSISAQRNLFLDNLAHATGAWTLLITDARRLQGVDALETAAMARKAQAKGLEGWLVTLEEAPCLAILQQATDRSLRETVYRAYHGRASELDAGPDNGPVLLELRRLRHEQAQLLGFASFAELSLQTKTAESTQQVTRFLQDLSTHSAAWRSAETARLRAFDQQARLGGLQPWDIAFYAQRAHRHPLALSGEEMRGYFPLEQVVLAMTQLADTLFGVQITPSSTLQAWHADVRCFEVTQGHALVGYLYMDAITRPGKEDYAWSLRVWNRHVDAEGRFHKGAAALFCAVERGDGVAPPLLTHLDLRKLYHEFGHCLHQLLVATTDYRLSDIDSLGPDGIEFFSELLERWCWSAEYLAGISHHYQTGKALPQSTVQAFLDQQKQQQGLTFARDLAMARLDLHLHGETYPAAAQSLQQQVVEQFDAVLPWPLGDFERPAQAFDHLASGYEAGYYSYLWSRVYAIDAFARFEAEGVLNPATGRALLEAIVAPGAGRSITAGFKVFRGRDVSPLPFLQWHGLNP</sequence>
<reference evidence="9 10" key="1">
    <citation type="submission" date="2018-11" db="EMBL/GenBank/DDBJ databases">
        <title>Genomic analyses of the natural microbiome of Caenorhabditis elegans.</title>
        <authorList>
            <person name="Samuel B."/>
        </authorList>
    </citation>
    <scope>NUCLEOTIDE SEQUENCE [LARGE SCALE GENOMIC DNA]</scope>
    <source>
        <strain evidence="9 10">BIGb0473</strain>
    </source>
</reference>
<dbReference type="PANTHER" id="PTHR11804">
    <property type="entry name" value="PROTEASE M3 THIMET OLIGOPEPTIDASE-RELATED"/>
    <property type="match status" value="1"/>
</dbReference>
<keyword evidence="2 7" id="KW-0645">Protease</keyword>
<dbReference type="Gene3D" id="3.40.390.10">
    <property type="entry name" value="Collagenase (Catalytic Domain)"/>
    <property type="match status" value="1"/>
</dbReference>
<dbReference type="InterPro" id="IPR045090">
    <property type="entry name" value="Pept_M3A_M3B"/>
</dbReference>
<dbReference type="InterPro" id="IPR024077">
    <property type="entry name" value="Neurolysin/TOP_dom2"/>
</dbReference>
<dbReference type="AlphaFoldDB" id="A0A9X8HHN2"/>
<feature type="domain" description="Peptidase M3A/M3B catalytic" evidence="8">
    <location>
        <begin position="223"/>
        <end position="670"/>
    </location>
</feature>
<dbReference type="GO" id="GO:0046872">
    <property type="term" value="F:metal ion binding"/>
    <property type="evidence" value="ECO:0007669"/>
    <property type="project" value="UniProtKB-UniRule"/>
</dbReference>
<evidence type="ECO:0000256" key="7">
    <source>
        <dbReference type="RuleBase" id="RU003435"/>
    </source>
</evidence>
<dbReference type="SUPFAM" id="SSF55486">
    <property type="entry name" value="Metalloproteases ('zincins'), catalytic domain"/>
    <property type="match status" value="1"/>
</dbReference>
<keyword evidence="3 7" id="KW-0479">Metal-binding</keyword>
<dbReference type="Proteomes" id="UP000269115">
    <property type="component" value="Unassembled WGS sequence"/>
</dbReference>
<evidence type="ECO:0000256" key="1">
    <source>
        <dbReference type="ARBA" id="ARBA00006040"/>
    </source>
</evidence>
<accession>A0A9X8HHN2</accession>
<comment type="similarity">
    <text evidence="1 7">Belongs to the peptidase M3 family.</text>
</comment>
<organism evidence="9 10">
    <name type="scientific">Pseudomonas putida</name>
    <name type="common">Arthrobacter siderocapsulatus</name>
    <dbReference type="NCBI Taxonomy" id="303"/>
    <lineage>
        <taxon>Bacteria</taxon>
        <taxon>Pseudomonadati</taxon>
        <taxon>Pseudomonadota</taxon>
        <taxon>Gammaproteobacteria</taxon>
        <taxon>Pseudomonadales</taxon>
        <taxon>Pseudomonadaceae</taxon>
        <taxon>Pseudomonas</taxon>
    </lineage>
</organism>
<dbReference type="PANTHER" id="PTHR11804:SF84">
    <property type="entry name" value="SACCHAROLYSIN"/>
    <property type="match status" value="1"/>
</dbReference>
<dbReference type="InterPro" id="IPR001567">
    <property type="entry name" value="Pept_M3A_M3B_dom"/>
</dbReference>
<evidence type="ECO:0000256" key="4">
    <source>
        <dbReference type="ARBA" id="ARBA00022801"/>
    </source>
</evidence>
<evidence type="ECO:0000313" key="10">
    <source>
        <dbReference type="Proteomes" id="UP000269115"/>
    </source>
</evidence>
<gene>
    <name evidence="9" type="ORF">EDF85_4829</name>
</gene>
<dbReference type="GO" id="GO:0006508">
    <property type="term" value="P:proteolysis"/>
    <property type="evidence" value="ECO:0007669"/>
    <property type="project" value="UniProtKB-KW"/>
</dbReference>
<keyword evidence="6 7" id="KW-0482">Metalloprotease</keyword>
<evidence type="ECO:0000256" key="2">
    <source>
        <dbReference type="ARBA" id="ARBA00022670"/>
    </source>
</evidence>
<protein>
    <submittedName>
        <fullName evidence="9">Oligopeptidase A</fullName>
    </submittedName>
</protein>
<evidence type="ECO:0000256" key="3">
    <source>
        <dbReference type="ARBA" id="ARBA00022723"/>
    </source>
</evidence>
<dbReference type="RefSeq" id="WP_078481281.1">
    <property type="nucleotide sequence ID" value="NZ_RJUR01000018.1"/>
</dbReference>
<dbReference type="Pfam" id="PF01432">
    <property type="entry name" value="Peptidase_M3"/>
    <property type="match status" value="1"/>
</dbReference>
<evidence type="ECO:0000313" key="9">
    <source>
        <dbReference type="EMBL" id="ROQ43990.1"/>
    </source>
</evidence>
<dbReference type="GO" id="GO:0006518">
    <property type="term" value="P:peptide metabolic process"/>
    <property type="evidence" value="ECO:0007669"/>
    <property type="project" value="TreeGrafter"/>
</dbReference>